<dbReference type="Pfam" id="PF06677">
    <property type="entry name" value="Auto_anti-p27"/>
    <property type="match status" value="1"/>
</dbReference>
<dbReference type="PANTHER" id="PTHR16537:SF1">
    <property type="entry name" value="PROTEIN ZNRD2"/>
    <property type="match status" value="1"/>
</dbReference>
<name>H1L0D7_9EURY</name>
<dbReference type="PANTHER" id="PTHR16537">
    <property type="entry name" value="SJOEGREN SYNDROME/SCLERODERMA AUTOANTIGEN 1"/>
    <property type="match status" value="1"/>
</dbReference>
<dbReference type="EMBL" id="AGJL01000042">
    <property type="protein sequence ID" value="EHP84931.1"/>
    <property type="molecule type" value="Genomic_DNA"/>
</dbReference>
<dbReference type="STRING" id="647171.MetfoDRAFT_1511"/>
<dbReference type="InterPro" id="IPR009563">
    <property type="entry name" value="SSSCA1"/>
</dbReference>
<dbReference type="RefSeq" id="WP_007044939.1">
    <property type="nucleotide sequence ID" value="NZ_AGJL01000042.1"/>
</dbReference>
<accession>H1L0D7</accession>
<proteinExistence type="predicted"/>
<organism evidence="1 2">
    <name type="scientific">Methanotorris formicicus Mc-S-70</name>
    <dbReference type="NCBI Taxonomy" id="647171"/>
    <lineage>
        <taxon>Archaea</taxon>
        <taxon>Methanobacteriati</taxon>
        <taxon>Methanobacteriota</taxon>
        <taxon>Methanomada group</taxon>
        <taxon>Methanococci</taxon>
        <taxon>Methanococcales</taxon>
        <taxon>Methanocaldococcaceae</taxon>
        <taxon>Methanotorris</taxon>
    </lineage>
</organism>
<sequence>MDVVQIMSKELLKGAKMLGEHCEKCGTPLFEKDGEVYCPICKIKGNEKKTEYISKLNEGNRQEEILEDKINYLLERLKDENEVSRIIEIGKALEILLRVKELIEK</sequence>
<dbReference type="OrthoDB" id="26305at2157"/>
<evidence type="ECO:0000313" key="2">
    <source>
        <dbReference type="Proteomes" id="UP000003706"/>
    </source>
</evidence>
<gene>
    <name evidence="1" type="ORF">MetfoDRAFT_1511</name>
</gene>
<dbReference type="InterPro" id="IPR051888">
    <property type="entry name" value="UPF0148_domain"/>
</dbReference>
<protein>
    <submittedName>
        <fullName evidence="1">Sjogrens syndrome scleroderma autoantigen 1</fullName>
    </submittedName>
</protein>
<reference evidence="1 2" key="1">
    <citation type="submission" date="2011-09" db="EMBL/GenBank/DDBJ databases">
        <title>The draft genome of Methanotorris formicicus Mc-S-70.</title>
        <authorList>
            <consortium name="US DOE Joint Genome Institute (JGI-PGF)"/>
            <person name="Lucas S."/>
            <person name="Han J."/>
            <person name="Lapidus A."/>
            <person name="Cheng J.-F."/>
            <person name="Goodwin L."/>
            <person name="Pitluck S."/>
            <person name="Peters L."/>
            <person name="Land M.L."/>
            <person name="Hauser L."/>
            <person name="Sieprawska-Lupa M."/>
            <person name="Takai K."/>
            <person name="Miyazaki J."/>
            <person name="Whitman W."/>
            <person name="Woyke T.J."/>
        </authorList>
    </citation>
    <scope>NUCLEOTIDE SEQUENCE [LARGE SCALE GENOMIC DNA]</scope>
    <source>
        <strain evidence="1 2">Mc-S-70</strain>
    </source>
</reference>
<comment type="caution">
    <text evidence="1">The sequence shown here is derived from an EMBL/GenBank/DDBJ whole genome shotgun (WGS) entry which is preliminary data.</text>
</comment>
<evidence type="ECO:0000313" key="1">
    <source>
        <dbReference type="EMBL" id="EHP84931.1"/>
    </source>
</evidence>
<dbReference type="Proteomes" id="UP000003706">
    <property type="component" value="Unassembled WGS sequence"/>
</dbReference>
<keyword evidence="2" id="KW-1185">Reference proteome</keyword>
<dbReference type="NCBIfam" id="NF001646">
    <property type="entry name" value="PRK00420.1-3"/>
    <property type="match status" value="1"/>
</dbReference>
<dbReference type="AlphaFoldDB" id="H1L0D7"/>